<dbReference type="GO" id="GO:0030036">
    <property type="term" value="P:actin cytoskeleton organization"/>
    <property type="evidence" value="ECO:0007669"/>
    <property type="project" value="UniProtKB-ARBA"/>
</dbReference>
<dbReference type="PROSITE" id="PS00479">
    <property type="entry name" value="ZF_DAG_PE_1"/>
    <property type="match status" value="1"/>
</dbReference>
<comment type="caution">
    <text evidence="9">The sequence shown here is derived from an EMBL/GenBank/DDBJ whole genome shotgun (WGS) entry which is preliminary data.</text>
</comment>
<feature type="domain" description="Phorbol-ester/DAG-type" evidence="8">
    <location>
        <begin position="399"/>
        <end position="446"/>
    </location>
</feature>
<dbReference type="SMART" id="SM00109">
    <property type="entry name" value="C1"/>
    <property type="match status" value="1"/>
</dbReference>
<evidence type="ECO:0000259" key="7">
    <source>
        <dbReference type="PROSITE" id="PS50002"/>
    </source>
</evidence>
<dbReference type="Gene3D" id="6.10.140.470">
    <property type="match status" value="1"/>
</dbReference>
<dbReference type="InterPro" id="IPR001060">
    <property type="entry name" value="FCH_dom"/>
</dbReference>
<evidence type="ECO:0000259" key="8">
    <source>
        <dbReference type="PROSITE" id="PS50081"/>
    </source>
</evidence>
<dbReference type="SMART" id="SM00326">
    <property type="entry name" value="SH3"/>
    <property type="match status" value="2"/>
</dbReference>
<feature type="region of interest" description="Disordered" evidence="6">
    <location>
        <begin position="488"/>
        <end position="521"/>
    </location>
</feature>
<organism evidence="9 10">
    <name type="scientific">Piromyces finnis</name>
    <dbReference type="NCBI Taxonomy" id="1754191"/>
    <lineage>
        <taxon>Eukaryota</taxon>
        <taxon>Fungi</taxon>
        <taxon>Fungi incertae sedis</taxon>
        <taxon>Chytridiomycota</taxon>
        <taxon>Chytridiomycota incertae sedis</taxon>
        <taxon>Neocallimastigomycetes</taxon>
        <taxon>Neocallimastigales</taxon>
        <taxon>Neocallimastigaceae</taxon>
        <taxon>Piromyces</taxon>
    </lineage>
</organism>
<dbReference type="InterPro" id="IPR001452">
    <property type="entry name" value="SH3_domain"/>
</dbReference>
<dbReference type="Pfam" id="PF00611">
    <property type="entry name" value="FCH"/>
    <property type="match status" value="1"/>
</dbReference>
<reference evidence="9 10" key="1">
    <citation type="submission" date="2016-08" db="EMBL/GenBank/DDBJ databases">
        <title>Genomes of anaerobic fungi encode conserved fungal cellulosomes for biomass hydrolysis.</title>
        <authorList>
            <consortium name="DOE Joint Genome Institute"/>
            <person name="Haitjema C.H."/>
            <person name="Gilmore S.P."/>
            <person name="Henske J.K."/>
            <person name="Solomon K.V."/>
            <person name="De Groot R."/>
            <person name="Kuo A."/>
            <person name="Mondo S.J."/>
            <person name="Salamov A.A."/>
            <person name="Labutti K."/>
            <person name="Zhao Z."/>
            <person name="Chiniquy J."/>
            <person name="Barry K."/>
            <person name="Brewer H.M."/>
            <person name="Purvine S.O."/>
            <person name="Wright A.T."/>
            <person name="Boxma B."/>
            <person name="Van Alen T."/>
            <person name="Hackstein J.H."/>
            <person name="Baker S.E."/>
            <person name="Grigoriev I.V."/>
            <person name="O'Malley M.A."/>
        </authorList>
    </citation>
    <scope>NUCLEOTIDE SEQUENCE [LARGE SCALE GENOMIC DNA]</scope>
    <source>
        <strain evidence="10">finn</strain>
    </source>
</reference>
<dbReference type="InterPro" id="IPR057870">
    <property type="entry name" value="HR1_TOCA"/>
</dbReference>
<dbReference type="GO" id="GO:0046872">
    <property type="term" value="F:metal ion binding"/>
    <property type="evidence" value="ECO:0007669"/>
    <property type="project" value="UniProtKB-KW"/>
</dbReference>
<dbReference type="Gene3D" id="2.30.30.40">
    <property type="entry name" value="SH3 Domains"/>
    <property type="match status" value="2"/>
</dbReference>
<protein>
    <recommendedName>
        <fullName evidence="11">FCH-domain-containing protein</fullName>
    </recommendedName>
</protein>
<dbReference type="STRING" id="1754191.A0A1Y1UKP6"/>
<keyword evidence="3" id="KW-0862">Zinc</keyword>
<evidence type="ECO:0000313" key="9">
    <source>
        <dbReference type="EMBL" id="ORX38107.1"/>
    </source>
</evidence>
<dbReference type="Pfam" id="PF14604">
    <property type="entry name" value="SH3_9"/>
    <property type="match status" value="1"/>
</dbReference>
<evidence type="ECO:0000256" key="3">
    <source>
        <dbReference type="ARBA" id="ARBA00022833"/>
    </source>
</evidence>
<dbReference type="AlphaFoldDB" id="A0A1Y1UKP6"/>
<evidence type="ECO:0000256" key="1">
    <source>
        <dbReference type="ARBA" id="ARBA00022443"/>
    </source>
</evidence>
<dbReference type="CDD" id="cd20824">
    <property type="entry name" value="C1_SpBZZ1-like"/>
    <property type="match status" value="1"/>
</dbReference>
<proteinExistence type="predicted"/>
<dbReference type="InterPro" id="IPR036028">
    <property type="entry name" value="SH3-like_dom_sf"/>
</dbReference>
<dbReference type="GO" id="GO:0030833">
    <property type="term" value="P:regulation of actin filament polymerization"/>
    <property type="evidence" value="ECO:0007669"/>
    <property type="project" value="TreeGrafter"/>
</dbReference>
<dbReference type="Proteomes" id="UP000193719">
    <property type="component" value="Unassembled WGS sequence"/>
</dbReference>
<dbReference type="Pfam" id="PF25610">
    <property type="entry name" value="HR1_TOCA"/>
    <property type="match status" value="1"/>
</dbReference>
<evidence type="ECO:0008006" key="11">
    <source>
        <dbReference type="Google" id="ProtNLM"/>
    </source>
</evidence>
<dbReference type="PROSITE" id="PS50081">
    <property type="entry name" value="ZF_DAG_PE_2"/>
    <property type="match status" value="1"/>
</dbReference>
<dbReference type="PANTHER" id="PTHR15735:SF21">
    <property type="entry name" value="PROTEIN NERVOUS WRECK"/>
    <property type="match status" value="1"/>
</dbReference>
<feature type="domain" description="SH3" evidence="7">
    <location>
        <begin position="608"/>
        <end position="669"/>
    </location>
</feature>
<dbReference type="Gene3D" id="1.20.1270.60">
    <property type="entry name" value="Arfaptin homology (AH) domain/BAR domain"/>
    <property type="match status" value="1"/>
</dbReference>
<keyword evidence="10" id="KW-1185">Reference proteome</keyword>
<keyword evidence="4" id="KW-0175">Coiled coil</keyword>
<evidence type="ECO:0000256" key="5">
    <source>
        <dbReference type="PROSITE-ProRule" id="PRU00192"/>
    </source>
</evidence>
<dbReference type="PROSITE" id="PS50002">
    <property type="entry name" value="SH3"/>
    <property type="match status" value="2"/>
</dbReference>
<dbReference type="GO" id="GO:0030864">
    <property type="term" value="C:cortical actin cytoskeleton"/>
    <property type="evidence" value="ECO:0007669"/>
    <property type="project" value="UniProtKB-ARBA"/>
</dbReference>
<dbReference type="OrthoDB" id="8783038at2759"/>
<dbReference type="Gene3D" id="3.30.60.20">
    <property type="match status" value="1"/>
</dbReference>
<sequence>MSFGSELQDIQAVNSYLINDLAFIQEFRDTIKERISIEKDYIHKLENLQKKCSQKNDKRGLTLTVGSVKLPNGDTVIPKNSTFQKSYDKFLKKFEESIKDRNDYVEKLNSLSENIKLSVVKKEEIRKKHLDYSSRINTEITNMCTEADKNETKFREACNNTDAMKKKIEKNEDEKSKKIYDQNIIDMNNKMNMYILSIKVANAYNDKLVNVENKNVLDNMQELHESLVEYYKSICKDYLDSENELMEKLKSTNNKTVDYSNKIDLSNDIALFIQYNKKEWKSPEVKTFATIPLWKTTGDIYTKDINAITFLRNTSLKLQQNLSIIKDDINSKNKELEGINSVYQTYKATPSFGDPNEIYQKVVDAKKEIALLQLEELKCEVQINAISEAIGGTEMEIIPHNFKNKNFIKQTVCSCCGESLWRKGLSCRECGYSCHLKCELNVPPNCTKQKLPKNKRATISSYPSSEKKSISTIPTSVTVSQLSTYSSKSVQPTSKTKNPFLEDDTDDDDDDVLDSANPFSSSSDLQIDLPTMIAAYDYTKQINDEVDLHAGEEVTIIEPDKGDGWIKVSCSSGTGLVPANYLVPSNSSDKKEGNYTTSNNDYSSPFMEVIKQAKVIYDYTGQMDEELTVTHNDIVTFIENSEPGWIKVKNETNGRIGLIPESYVEYIST</sequence>
<evidence type="ECO:0000256" key="6">
    <source>
        <dbReference type="SAM" id="MobiDB-lite"/>
    </source>
</evidence>
<dbReference type="InterPro" id="IPR046349">
    <property type="entry name" value="C1-like_sf"/>
</dbReference>
<reference evidence="9 10" key="2">
    <citation type="submission" date="2016-08" db="EMBL/GenBank/DDBJ databases">
        <title>Pervasive Adenine N6-methylation of Active Genes in Fungi.</title>
        <authorList>
            <consortium name="DOE Joint Genome Institute"/>
            <person name="Mondo S.J."/>
            <person name="Dannebaum R.O."/>
            <person name="Kuo R.C."/>
            <person name="Labutti K."/>
            <person name="Haridas S."/>
            <person name="Kuo A."/>
            <person name="Salamov A."/>
            <person name="Ahrendt S.R."/>
            <person name="Lipzen A."/>
            <person name="Sullivan W."/>
            <person name="Andreopoulos W.B."/>
            <person name="Clum A."/>
            <person name="Lindquist E."/>
            <person name="Daum C."/>
            <person name="Ramamoorthy G.K."/>
            <person name="Gryganskyi A."/>
            <person name="Culley D."/>
            <person name="Magnuson J.K."/>
            <person name="James T.Y."/>
            <person name="O'Malley M.A."/>
            <person name="Stajich J.E."/>
            <person name="Spatafora J.W."/>
            <person name="Visel A."/>
            <person name="Grigoriev I.V."/>
        </authorList>
    </citation>
    <scope>NUCLEOTIDE SEQUENCE [LARGE SCALE GENOMIC DNA]</scope>
    <source>
        <strain evidence="10">finn</strain>
    </source>
</reference>
<feature type="compositionally biased region" description="Polar residues" evidence="6">
    <location>
        <begin position="488"/>
        <end position="497"/>
    </location>
</feature>
<evidence type="ECO:0000256" key="4">
    <source>
        <dbReference type="ARBA" id="ARBA00023054"/>
    </source>
</evidence>
<dbReference type="SUPFAM" id="SSF57889">
    <property type="entry name" value="Cysteine-rich domain"/>
    <property type="match status" value="1"/>
</dbReference>
<evidence type="ECO:0000256" key="2">
    <source>
        <dbReference type="ARBA" id="ARBA00022723"/>
    </source>
</evidence>
<gene>
    <name evidence="9" type="ORF">BCR36DRAFT_340225</name>
</gene>
<name>A0A1Y1UKP6_9FUNG</name>
<dbReference type="InterPro" id="IPR027267">
    <property type="entry name" value="AH/BAR_dom_sf"/>
</dbReference>
<accession>A0A1Y1UKP6</accession>
<keyword evidence="2" id="KW-0479">Metal-binding</keyword>
<dbReference type="EMBL" id="MCFH01000129">
    <property type="protein sequence ID" value="ORX38107.1"/>
    <property type="molecule type" value="Genomic_DNA"/>
</dbReference>
<dbReference type="Pfam" id="PF00018">
    <property type="entry name" value="SH3_1"/>
    <property type="match status" value="1"/>
</dbReference>
<dbReference type="InterPro" id="IPR002219">
    <property type="entry name" value="PKC_DAG/PE"/>
</dbReference>
<dbReference type="SUPFAM" id="SSF103657">
    <property type="entry name" value="BAR/IMD domain-like"/>
    <property type="match status" value="1"/>
</dbReference>
<dbReference type="CDD" id="cd00174">
    <property type="entry name" value="SH3"/>
    <property type="match status" value="1"/>
</dbReference>
<dbReference type="PANTHER" id="PTHR15735">
    <property type="entry name" value="FCH AND DOUBLE SH3 DOMAINS PROTEIN"/>
    <property type="match status" value="1"/>
</dbReference>
<dbReference type="SUPFAM" id="SSF50044">
    <property type="entry name" value="SH3-domain"/>
    <property type="match status" value="2"/>
</dbReference>
<feature type="domain" description="SH3" evidence="7">
    <location>
        <begin position="527"/>
        <end position="587"/>
    </location>
</feature>
<evidence type="ECO:0000313" key="10">
    <source>
        <dbReference type="Proteomes" id="UP000193719"/>
    </source>
</evidence>
<dbReference type="Pfam" id="PF00130">
    <property type="entry name" value="C1_1"/>
    <property type="match status" value="1"/>
</dbReference>
<feature type="compositionally biased region" description="Acidic residues" evidence="6">
    <location>
        <begin position="501"/>
        <end position="513"/>
    </location>
</feature>
<keyword evidence="1 5" id="KW-0728">SH3 domain</keyword>